<protein>
    <submittedName>
        <fullName evidence="1">Small subunit ribosomal protein S1</fullName>
    </submittedName>
</protein>
<sequence length="314" mass="34908">MHVFKVTKYDPAHFGDRGYFGPEDCRSDHGPLEAAYLAAVEAFAEDTGVTELTIREPEVAGFVNFGLEPNVDGHGLIGLFPADLTGYHDGARVPLATGVALVRAMLRDNGAWCRLEVDGRFFVHVGYDQYMYIGSSEPCDDAVGRVSALGLFPVPFGESPYDPYFNELEVPRPADDAFWAELTQLALDRETVVLEEVYVGNASRWHRLRAADVPAIRDELTPRARLVVWPELNEDVVAELRTLDDSDLVTIVWEDRDGRITHFWADGEDRPAITVHLAKAKSAMVLSGYADDYDPLLMAVLPDDDGVVRVRRSK</sequence>
<dbReference type="AlphaFoldDB" id="A0A1H9U2L8"/>
<dbReference type="OrthoDB" id="286090at2"/>
<evidence type="ECO:0000313" key="1">
    <source>
        <dbReference type="EMBL" id="SES03414.1"/>
    </source>
</evidence>
<name>A0A1H9U2L8_9PSEU</name>
<keyword evidence="1" id="KW-0689">Ribosomal protein</keyword>
<organism evidence="1 2">
    <name type="scientific">Lentzea flaviverrucosa</name>
    <dbReference type="NCBI Taxonomy" id="200379"/>
    <lineage>
        <taxon>Bacteria</taxon>
        <taxon>Bacillati</taxon>
        <taxon>Actinomycetota</taxon>
        <taxon>Actinomycetes</taxon>
        <taxon>Pseudonocardiales</taxon>
        <taxon>Pseudonocardiaceae</taxon>
        <taxon>Lentzea</taxon>
    </lineage>
</organism>
<gene>
    <name evidence="1" type="ORF">SAMN05216195_108258</name>
</gene>
<reference evidence="2" key="1">
    <citation type="submission" date="2016-10" db="EMBL/GenBank/DDBJ databases">
        <authorList>
            <person name="Varghese N."/>
            <person name="Submissions S."/>
        </authorList>
    </citation>
    <scope>NUCLEOTIDE SEQUENCE [LARGE SCALE GENOMIC DNA]</scope>
    <source>
        <strain evidence="2">CGMCC 4.578</strain>
    </source>
</reference>
<proteinExistence type="predicted"/>
<dbReference type="EMBL" id="FOFT01000008">
    <property type="protein sequence ID" value="SES03414.1"/>
    <property type="molecule type" value="Genomic_DNA"/>
</dbReference>
<keyword evidence="2" id="KW-1185">Reference proteome</keyword>
<evidence type="ECO:0000313" key="2">
    <source>
        <dbReference type="Proteomes" id="UP000199028"/>
    </source>
</evidence>
<keyword evidence="1" id="KW-0687">Ribonucleoprotein</keyword>
<dbReference type="RefSeq" id="WP_090067325.1">
    <property type="nucleotide sequence ID" value="NZ_FOFT01000008.1"/>
</dbReference>
<accession>A0A1H9U2L8</accession>
<dbReference type="Proteomes" id="UP000199028">
    <property type="component" value="Unassembled WGS sequence"/>
</dbReference>
<dbReference type="GO" id="GO:0005840">
    <property type="term" value="C:ribosome"/>
    <property type="evidence" value="ECO:0007669"/>
    <property type="project" value="UniProtKB-KW"/>
</dbReference>